<dbReference type="Pfam" id="PF06316">
    <property type="entry name" value="Ail_Lom"/>
    <property type="match status" value="1"/>
</dbReference>
<dbReference type="KEGG" id="asha:G8E00_10105"/>
<dbReference type="PANTHER" id="PTHR35892">
    <property type="entry name" value="OUTER MEMBRANE PROTEIN PAGN-RELATED"/>
    <property type="match status" value="1"/>
</dbReference>
<dbReference type="AlphaFoldDB" id="A0A6G8RWQ4"/>
<dbReference type="InterPro" id="IPR000758">
    <property type="entry name" value="Enterovir_OMP"/>
</dbReference>
<dbReference type="RefSeq" id="WP_166009279.1">
    <property type="nucleotide sequence ID" value="NZ_CP049801.1"/>
</dbReference>
<evidence type="ECO:0000313" key="7">
    <source>
        <dbReference type="EMBL" id="QIO06280.1"/>
    </source>
</evidence>
<feature type="chain" id="PRO_5026285362" evidence="6">
    <location>
        <begin position="24"/>
        <end position="177"/>
    </location>
</feature>
<name>A0A6G8RWQ4_9GAMM</name>
<dbReference type="PANTHER" id="PTHR35892:SF2">
    <property type="entry name" value="OUTER MEMBRANE PROTEIN PAGN"/>
    <property type="match status" value="1"/>
</dbReference>
<evidence type="ECO:0000256" key="6">
    <source>
        <dbReference type="SAM" id="SignalP"/>
    </source>
</evidence>
<comment type="subcellular location">
    <subcellularLocation>
        <location evidence="1">Membrane</location>
        <topology evidence="1">Multi-pass membrane protein</topology>
    </subcellularLocation>
</comment>
<evidence type="ECO:0000313" key="8">
    <source>
        <dbReference type="Proteomes" id="UP000502297"/>
    </source>
</evidence>
<dbReference type="InterPro" id="IPR051723">
    <property type="entry name" value="Bact_OM_Invasion-Related"/>
</dbReference>
<proteinExistence type="predicted"/>
<reference evidence="7 8" key="1">
    <citation type="submission" date="2020-03" db="EMBL/GenBank/DDBJ databases">
        <authorList>
            <person name="Zhu W."/>
        </authorList>
    </citation>
    <scope>NUCLEOTIDE SEQUENCE [LARGE SCALE GENOMIC DNA]</scope>
    <source>
        <strain evidence="7 8">323-1</strain>
    </source>
</reference>
<dbReference type="SUPFAM" id="SSF56925">
    <property type="entry name" value="OMPA-like"/>
    <property type="match status" value="1"/>
</dbReference>
<keyword evidence="2" id="KW-1134">Transmembrane beta strand</keyword>
<evidence type="ECO:0000256" key="2">
    <source>
        <dbReference type="ARBA" id="ARBA00022452"/>
    </source>
</evidence>
<dbReference type="PRINTS" id="PR00316">
    <property type="entry name" value="ENTEROVIROMP"/>
</dbReference>
<dbReference type="EMBL" id="CP049801">
    <property type="protein sequence ID" value="QIO06280.1"/>
    <property type="molecule type" value="Genomic_DNA"/>
</dbReference>
<keyword evidence="4 6" id="KW-0732">Signal</keyword>
<feature type="signal peptide" evidence="6">
    <location>
        <begin position="1"/>
        <end position="23"/>
    </location>
</feature>
<organism evidence="7 8">
    <name type="scientific">Acinetobacter shaoyimingii</name>
    <dbReference type="NCBI Taxonomy" id="2715164"/>
    <lineage>
        <taxon>Bacteria</taxon>
        <taxon>Pseudomonadati</taxon>
        <taxon>Pseudomonadota</taxon>
        <taxon>Gammaproteobacteria</taxon>
        <taxon>Moraxellales</taxon>
        <taxon>Moraxellaceae</taxon>
        <taxon>Acinetobacter</taxon>
    </lineage>
</organism>
<keyword evidence="5" id="KW-0472">Membrane</keyword>
<evidence type="ECO:0000256" key="3">
    <source>
        <dbReference type="ARBA" id="ARBA00022692"/>
    </source>
</evidence>
<accession>A0A6G8RWQ4</accession>
<dbReference type="PROSITE" id="PS00695">
    <property type="entry name" value="ENT_VIR_OMP_2"/>
    <property type="match status" value="1"/>
</dbReference>
<evidence type="ECO:0000256" key="5">
    <source>
        <dbReference type="ARBA" id="ARBA00023136"/>
    </source>
</evidence>
<keyword evidence="8" id="KW-1185">Reference proteome</keyword>
<gene>
    <name evidence="7" type="ORF">G8E00_10105</name>
</gene>
<dbReference type="Gene3D" id="2.40.160.20">
    <property type="match status" value="1"/>
</dbReference>
<dbReference type="GO" id="GO:0044384">
    <property type="term" value="C:host outer membrane"/>
    <property type="evidence" value="ECO:0007669"/>
    <property type="project" value="InterPro"/>
</dbReference>
<protein>
    <submittedName>
        <fullName evidence="7">Ail/Lom family outer membrane beta-barrel protein</fullName>
    </submittedName>
</protein>
<dbReference type="InterPro" id="IPR011250">
    <property type="entry name" value="OMP/PagP_B-barrel"/>
</dbReference>
<evidence type="ECO:0000256" key="4">
    <source>
        <dbReference type="ARBA" id="ARBA00022729"/>
    </source>
</evidence>
<sequence>MKEKILKTILLAAVSFAATQVFAESHTISVGYGQTSIEKGLNPKGVNVQYRYELDSPVGIVASASYLQGEQRFLYGYGYEDWNVNYYSFLAGPSFRFNKVLSVYALGGLVHGRAHYFDNEKDYKWTNHYHIKDTAFAYGGGLIINPTKNLSVNAGYEATRLRDKSFEGFNVGVGYRF</sequence>
<dbReference type="GO" id="GO:0016020">
    <property type="term" value="C:membrane"/>
    <property type="evidence" value="ECO:0007669"/>
    <property type="project" value="UniProtKB-SubCell"/>
</dbReference>
<evidence type="ECO:0000256" key="1">
    <source>
        <dbReference type="ARBA" id="ARBA00004141"/>
    </source>
</evidence>
<keyword evidence="3" id="KW-0812">Transmembrane</keyword>
<dbReference type="Proteomes" id="UP000502297">
    <property type="component" value="Chromosome"/>
</dbReference>